<evidence type="ECO:0000313" key="2">
    <source>
        <dbReference type="EMBL" id="XCD05818.1"/>
    </source>
</evidence>
<accession>A0AAU8B2N1</accession>
<dbReference type="EMBL" id="PP511597">
    <property type="protein sequence ID" value="XCD05818.1"/>
    <property type="molecule type" value="Genomic_DNA"/>
</dbReference>
<feature type="region of interest" description="Disordered" evidence="1">
    <location>
        <begin position="437"/>
        <end position="472"/>
    </location>
</feature>
<proteinExistence type="predicted"/>
<sequence>MVTSTLQLRHHEEKALLELQILLRQKQALNAKRDRYYDAKNVLQSLGIAIPTELEGIDVVLGWPRKAVTALAKRCVLTGFSTPQGSDLGLGQMMLDSDLEVGSNMAHNESARYGAHWIFCTLAEEGEVQLWLRSAKQATCLWDHHRRAPRAALSVQAVSQVTGQPTSVNLYLPGETIRLDWAASGWVPQRFPQRFRGVPVVPLRHEPDTEHPFGTSRITRSVMALTDSGMRTWARSEIAAEFFSTPQRYLVGVSKEIFADDATGELRSQWESIIGRIWAIPPNENPDDPQPQIGQFAAASQQPHMEQLRQIASLLAGEINIPAEMLGIKQDANPTSDGALEALERPLVMAARDAIRTFGADWRRAAMLAVQIRDGLDEPTSELLTLRATWMDPAMPSATQSAAAITQQVNAGILPADCDIALERLGYSRAEIDRIQEHRKQAAPSDVARLTDVLSRTQPDPQADTQPPPGRQ</sequence>
<dbReference type="Pfam" id="PF05133">
    <property type="entry name" value="SPP1_portal"/>
    <property type="match status" value="1"/>
</dbReference>
<dbReference type="InterPro" id="IPR021145">
    <property type="entry name" value="Portal_protein_SPP1_Gp6-like"/>
</dbReference>
<evidence type="ECO:0000256" key="1">
    <source>
        <dbReference type="SAM" id="MobiDB-lite"/>
    </source>
</evidence>
<protein>
    <submittedName>
        <fullName evidence="2">Portal protein</fullName>
    </submittedName>
</protein>
<reference evidence="2" key="1">
    <citation type="submission" date="2024-03" db="EMBL/GenBank/DDBJ databases">
        <title>Diverse circular DNA viruses in blood, oral, and fecal samples of captive lemurs.</title>
        <authorList>
            <person name="Paietta E.N."/>
            <person name="Kraberger S."/>
            <person name="Lund M.C."/>
            <person name="Custer J.M."/>
            <person name="Vargas K.M."/>
            <person name="Ehmke E.E."/>
            <person name="Yoder A.D."/>
            <person name="Varsani A."/>
        </authorList>
    </citation>
    <scope>NUCLEOTIDE SEQUENCE</scope>
    <source>
        <strain evidence="2">Duke_24SF_91</strain>
    </source>
</reference>
<name>A0AAU8B2N1_9CAUD</name>
<organism evidence="2">
    <name type="scientific">Dulem virus 32</name>
    <dbReference type="NCBI Taxonomy" id="3145750"/>
    <lineage>
        <taxon>Viruses</taxon>
        <taxon>Duplodnaviria</taxon>
        <taxon>Heunggongvirae</taxon>
        <taxon>Uroviricota</taxon>
        <taxon>Caudoviricetes</taxon>
    </lineage>
</organism>